<protein>
    <submittedName>
        <fullName evidence="1">Uncharacterized protein</fullName>
    </submittedName>
</protein>
<dbReference type="Proteomes" id="UP000094008">
    <property type="component" value="Unassembled WGS sequence"/>
</dbReference>
<dbReference type="EMBL" id="LZSY01000006">
    <property type="protein sequence ID" value="OBB98148.1"/>
    <property type="molecule type" value="Genomic_DNA"/>
</dbReference>
<proteinExistence type="predicted"/>
<organism evidence="1 2">
    <name type="scientific">Mycolicibacterium peregrinum</name>
    <name type="common">Mycobacterium peregrinum</name>
    <dbReference type="NCBI Taxonomy" id="43304"/>
    <lineage>
        <taxon>Bacteria</taxon>
        <taxon>Bacillati</taxon>
        <taxon>Actinomycetota</taxon>
        <taxon>Actinomycetes</taxon>
        <taxon>Mycobacteriales</taxon>
        <taxon>Mycobacteriaceae</taxon>
        <taxon>Mycolicibacterium</taxon>
    </lineage>
</organism>
<evidence type="ECO:0000313" key="1">
    <source>
        <dbReference type="EMBL" id="OBB98148.1"/>
    </source>
</evidence>
<accession>A0A1A0WHT0</accession>
<gene>
    <name evidence="1" type="ORF">A5779_13520</name>
</gene>
<evidence type="ECO:0000313" key="2">
    <source>
        <dbReference type="Proteomes" id="UP000094008"/>
    </source>
</evidence>
<comment type="caution">
    <text evidence="1">The sequence shown here is derived from an EMBL/GenBank/DDBJ whole genome shotgun (WGS) entry which is preliminary data.</text>
</comment>
<sequence length="62" mass="7186">MFDYASTTGQKICRFTLIIIIDAVNLLFRPIAFRYESPDQQQLTPLGGSIHEIRRGSIFRNR</sequence>
<reference evidence="2" key="1">
    <citation type="submission" date="2016-06" db="EMBL/GenBank/DDBJ databases">
        <authorList>
            <person name="Sutton G."/>
            <person name="Brinkac L."/>
            <person name="Sanka R."/>
            <person name="Adams M."/>
            <person name="Lau E."/>
            <person name="Mehaffy C."/>
            <person name="Tameris M."/>
            <person name="Hatherill M."/>
            <person name="Hanekom W."/>
            <person name="Mahomed H."/>
            <person name="Mcshane H."/>
        </authorList>
    </citation>
    <scope>NUCLEOTIDE SEQUENCE [LARGE SCALE GENOMIC DNA]</scope>
    <source>
        <strain evidence="2">852002-10433_SCH5171157</strain>
    </source>
</reference>
<dbReference type="AlphaFoldDB" id="A0A1A0WHT0"/>
<name>A0A1A0WHT0_MYCPR</name>